<accession>A0A2M7UUW1</accession>
<dbReference type="InterPro" id="IPR003156">
    <property type="entry name" value="DHHA1_dom"/>
</dbReference>
<evidence type="ECO:0008006" key="5">
    <source>
        <dbReference type="Google" id="ProtNLM"/>
    </source>
</evidence>
<evidence type="ECO:0000259" key="2">
    <source>
        <dbReference type="Pfam" id="PF02272"/>
    </source>
</evidence>
<dbReference type="PANTHER" id="PTHR30255:SF2">
    <property type="entry name" value="SINGLE-STRANDED-DNA-SPECIFIC EXONUCLEASE RECJ"/>
    <property type="match status" value="1"/>
</dbReference>
<dbReference type="AlphaFoldDB" id="A0A2M7UUW1"/>
<name>A0A2M7UUW1_9BACT</name>
<dbReference type="GO" id="GO:0003676">
    <property type="term" value="F:nucleic acid binding"/>
    <property type="evidence" value="ECO:0007669"/>
    <property type="project" value="InterPro"/>
</dbReference>
<proteinExistence type="predicted"/>
<dbReference type="Gene3D" id="3.10.310.30">
    <property type="match status" value="1"/>
</dbReference>
<gene>
    <name evidence="3" type="ORF">COX92_00765</name>
</gene>
<organism evidence="3 4">
    <name type="scientific">Candidatus Nealsonbacteria bacterium CG_4_10_14_0_2_um_filter_40_15</name>
    <dbReference type="NCBI Taxonomy" id="1974682"/>
    <lineage>
        <taxon>Bacteria</taxon>
        <taxon>Candidatus Nealsoniibacteriota</taxon>
    </lineage>
</organism>
<dbReference type="EMBL" id="PFOZ01000014">
    <property type="protein sequence ID" value="PIZ87643.1"/>
    <property type="molecule type" value="Genomic_DNA"/>
</dbReference>
<feature type="domain" description="DHHA1" evidence="2">
    <location>
        <begin position="290"/>
        <end position="382"/>
    </location>
</feature>
<dbReference type="InterPro" id="IPR038763">
    <property type="entry name" value="DHH_sf"/>
</dbReference>
<dbReference type="GO" id="GO:0004527">
    <property type="term" value="F:exonuclease activity"/>
    <property type="evidence" value="ECO:0007669"/>
    <property type="project" value="UniProtKB-KW"/>
</dbReference>
<dbReference type="SUPFAM" id="SSF64182">
    <property type="entry name" value="DHH phosphoesterases"/>
    <property type="match status" value="1"/>
</dbReference>
<dbReference type="Pfam" id="PF02272">
    <property type="entry name" value="DHHA1"/>
    <property type="match status" value="1"/>
</dbReference>
<evidence type="ECO:0000259" key="1">
    <source>
        <dbReference type="Pfam" id="PF01368"/>
    </source>
</evidence>
<evidence type="ECO:0000313" key="4">
    <source>
        <dbReference type="Proteomes" id="UP000229166"/>
    </source>
</evidence>
<feature type="domain" description="DDH" evidence="1">
    <location>
        <begin position="24"/>
        <end position="174"/>
    </location>
</feature>
<dbReference type="InterPro" id="IPR051673">
    <property type="entry name" value="SSDNA_exonuclease_RecJ"/>
</dbReference>
<dbReference type="PANTHER" id="PTHR30255">
    <property type="entry name" value="SINGLE-STRANDED-DNA-SPECIFIC EXONUCLEASE RECJ"/>
    <property type="match status" value="1"/>
</dbReference>
<comment type="caution">
    <text evidence="3">The sequence shown here is derived from an EMBL/GenBank/DDBJ whole genome shotgun (WGS) entry which is preliminary data.</text>
</comment>
<reference evidence="4" key="1">
    <citation type="submission" date="2017-09" db="EMBL/GenBank/DDBJ databases">
        <title>Depth-based differentiation of microbial function through sediment-hosted aquifers and enrichment of novel symbionts in the deep terrestrial subsurface.</title>
        <authorList>
            <person name="Probst A.J."/>
            <person name="Ladd B."/>
            <person name="Jarett J.K."/>
            <person name="Geller-Mcgrath D.E."/>
            <person name="Sieber C.M.K."/>
            <person name="Emerson J.B."/>
            <person name="Anantharaman K."/>
            <person name="Thomas B.C."/>
            <person name="Malmstrom R."/>
            <person name="Stieglmeier M."/>
            <person name="Klingl A."/>
            <person name="Woyke T."/>
            <person name="Ryan C.M."/>
            <person name="Banfield J.F."/>
        </authorList>
    </citation>
    <scope>NUCLEOTIDE SEQUENCE [LARGE SCALE GENOMIC DNA]</scope>
</reference>
<dbReference type="InterPro" id="IPR001667">
    <property type="entry name" value="DDH_dom"/>
</dbReference>
<protein>
    <recommendedName>
        <fullName evidence="5">Single-stranded-DNA-specific exonuclease RecJ</fullName>
    </recommendedName>
</protein>
<dbReference type="Gene3D" id="3.90.1640.30">
    <property type="match status" value="1"/>
</dbReference>
<dbReference type="Proteomes" id="UP000229166">
    <property type="component" value="Unassembled WGS sequence"/>
</dbReference>
<sequence>MQTEIKNIGKAAERITMAVKKKENIVIYGDADLDGVTSVIILQEAIKNLGGKISAIYFPNREAEGYGITETGLNFLKDKAPALFVAVDCGIGNLKEIAKAGKMGFETIVVDHHEVLDKLPKAKIIVDPKQKKDFYPFKGFAAVGIVFKLAEVLLKNQFPEILRKNFLELVALATVADMMPQINENKLMIREGLSYIKSSWRPGIQVLFNLKQIKSLDLIHKVYKIISLLNVRDIENGLPAAFRVLTALGKKEAEKLAARLYEKGILRKEKTEKMIDEIEKRISKKELGPVIFEGDSDWEEAFLGISESIISQKYDKPVFLYKKLEKESQGGIRAPSGFNVVEAMKTCSKYLLTYGGHPQAAGFRVKNENLNKFKECIIKYFASR</sequence>
<evidence type="ECO:0000313" key="3">
    <source>
        <dbReference type="EMBL" id="PIZ87643.1"/>
    </source>
</evidence>
<dbReference type="Pfam" id="PF01368">
    <property type="entry name" value="DHH"/>
    <property type="match status" value="1"/>
</dbReference>